<dbReference type="InterPro" id="IPR016732">
    <property type="entry name" value="UCP018688"/>
</dbReference>
<dbReference type="SUPFAM" id="SSF55729">
    <property type="entry name" value="Acyl-CoA N-acyltransferases (Nat)"/>
    <property type="match status" value="2"/>
</dbReference>
<sequence length="287" mass="33372">MLQFHTASYADKALFPSYSKHFAYEYFFSYVALWADAIGITICKTDTALYMHLEEDDCFLLPITEDLPKAMAELEQHCQESGQRFHLECVPSEEAKQLEAMGYKIEHVRNLDDYLYDSQKLIKLSGRKLQSKRNHISQFERNYTYSVRSLSTPEMREECYRMASTTWLESKDCDTKEIKDELGALKRAFDHWDELGFVGMLVCVDHHLTAFTVGEIIDDKMAIVHFEKGDTSYIGIYSVINQLFVSQYLSDVTYVNRQEDAGVEGLRKAKLSYKPDLMVEKYRVTKQ</sequence>
<feature type="domain" description="Phosphatidylglycerol lysyltransferase C-terminal" evidence="1">
    <location>
        <begin position="20"/>
        <end position="284"/>
    </location>
</feature>
<dbReference type="InterPro" id="IPR016181">
    <property type="entry name" value="Acyl_CoA_acyltransferase"/>
</dbReference>
<dbReference type="PANTHER" id="PTHR41373:SF1">
    <property type="entry name" value="PHOSPHATIDYLGLYCEROL LYSYLTRANSFERASE C-TERMINAL DOMAIN-CONTAINING PROTEIN"/>
    <property type="match status" value="1"/>
</dbReference>
<proteinExistence type="predicted"/>
<dbReference type="EMBL" id="VSSQ01017977">
    <property type="protein sequence ID" value="MPM60772.1"/>
    <property type="molecule type" value="Genomic_DNA"/>
</dbReference>
<organism evidence="2">
    <name type="scientific">bioreactor metagenome</name>
    <dbReference type="NCBI Taxonomy" id="1076179"/>
    <lineage>
        <taxon>unclassified sequences</taxon>
        <taxon>metagenomes</taxon>
        <taxon>ecological metagenomes</taxon>
    </lineage>
</organism>
<dbReference type="InterPro" id="IPR024320">
    <property type="entry name" value="LPG_synthase_C"/>
</dbReference>
<dbReference type="AlphaFoldDB" id="A0A645B5T0"/>
<accession>A0A645B5T0</accession>
<protein>
    <recommendedName>
        <fullName evidence="1">Phosphatidylglycerol lysyltransferase C-terminal domain-containing protein</fullName>
    </recommendedName>
</protein>
<comment type="caution">
    <text evidence="2">The sequence shown here is derived from an EMBL/GenBank/DDBJ whole genome shotgun (WGS) entry which is preliminary data.</text>
</comment>
<dbReference type="Pfam" id="PF09924">
    <property type="entry name" value="LPG_synthase_C"/>
    <property type="match status" value="1"/>
</dbReference>
<name>A0A645B5T0_9ZZZZ</name>
<evidence type="ECO:0000313" key="2">
    <source>
        <dbReference type="EMBL" id="MPM60772.1"/>
    </source>
</evidence>
<reference evidence="2" key="1">
    <citation type="submission" date="2019-08" db="EMBL/GenBank/DDBJ databases">
        <authorList>
            <person name="Kucharzyk K."/>
            <person name="Murdoch R.W."/>
            <person name="Higgins S."/>
            <person name="Loffler F."/>
        </authorList>
    </citation>
    <scope>NUCLEOTIDE SEQUENCE</scope>
</reference>
<gene>
    <name evidence="2" type="ORF">SDC9_107626</name>
</gene>
<dbReference type="Gene3D" id="3.40.630.30">
    <property type="match status" value="1"/>
</dbReference>
<evidence type="ECO:0000259" key="1">
    <source>
        <dbReference type="Pfam" id="PF09924"/>
    </source>
</evidence>
<dbReference type="PIRSF" id="PIRSF018688">
    <property type="entry name" value="UCP018688"/>
    <property type="match status" value="1"/>
</dbReference>
<dbReference type="PANTHER" id="PTHR41373">
    <property type="entry name" value="DUF2156 DOMAIN-CONTAINING PROTEIN"/>
    <property type="match status" value="1"/>
</dbReference>